<gene>
    <name evidence="2" type="ORF">BCF74_12921</name>
</gene>
<comment type="caution">
    <text evidence="2">The sequence shown here is derived from an EMBL/GenBank/DDBJ whole genome shotgun (WGS) entry which is preliminary data.</text>
</comment>
<proteinExistence type="predicted"/>
<reference evidence="2 3" key="1">
    <citation type="submission" date="2018-03" db="EMBL/GenBank/DDBJ databases">
        <title>Genomic Encyclopedia of Archaeal and Bacterial Type Strains, Phase II (KMG-II): from individual species to whole genera.</title>
        <authorList>
            <person name="Goeker M."/>
        </authorList>
    </citation>
    <scope>NUCLEOTIDE SEQUENCE [LARGE SCALE GENOMIC DNA]</scope>
    <source>
        <strain evidence="2 3">ATCC BAA-1496</strain>
    </source>
</reference>
<sequence length="309" mass="30967">MSASFAQVVVVPAAPLLLPEYQGRTPAAPEVYAGALAAVRAAVSVAPEVVAVHATDREPRSTRPPVGLRVADHLLAESHADFDVEHVAVPWDASVEECIELGRSLTLARGGNVSLPRGSFAPGDAASNALAPGDGANNACAPGGAASNAFAPGYGSKGTSSSDPDSVGPARTLLVVADGSARRTEKAPGHFDERSAAMDDAIVGALREAGSGGLDRLLDLDPDLCADLLVAGRAPLQVMAAALSRPATPGDADADGEKRAYGTGDGGSHAPRGPGQGTGCGPAYEVVDCEASDPFGVLYVVAHLAAVSP</sequence>
<dbReference type="Proteomes" id="UP000237822">
    <property type="component" value="Unassembled WGS sequence"/>
</dbReference>
<evidence type="ECO:0000256" key="1">
    <source>
        <dbReference type="SAM" id="MobiDB-lite"/>
    </source>
</evidence>
<feature type="region of interest" description="Disordered" evidence="1">
    <location>
        <begin position="244"/>
        <end position="277"/>
    </location>
</feature>
<dbReference type="AlphaFoldDB" id="A0A2T0U4W9"/>
<keyword evidence="3" id="KW-1185">Reference proteome</keyword>
<dbReference type="Gene3D" id="3.40.830.10">
    <property type="entry name" value="LigB-like"/>
    <property type="match status" value="1"/>
</dbReference>
<protein>
    <submittedName>
        <fullName evidence="2">Uncharacterized protein</fullName>
    </submittedName>
</protein>
<evidence type="ECO:0000313" key="3">
    <source>
        <dbReference type="Proteomes" id="UP000237822"/>
    </source>
</evidence>
<dbReference type="RefSeq" id="WP_146132989.1">
    <property type="nucleotide sequence ID" value="NZ_PVTI01000029.1"/>
</dbReference>
<dbReference type="OrthoDB" id="4543339at2"/>
<accession>A0A2T0U4W9</accession>
<organism evidence="2 3">
    <name type="scientific">Knoellia remsis</name>
    <dbReference type="NCBI Taxonomy" id="407159"/>
    <lineage>
        <taxon>Bacteria</taxon>
        <taxon>Bacillati</taxon>
        <taxon>Actinomycetota</taxon>
        <taxon>Actinomycetes</taxon>
        <taxon>Micrococcales</taxon>
        <taxon>Intrasporangiaceae</taxon>
        <taxon>Knoellia</taxon>
    </lineage>
</organism>
<dbReference type="EMBL" id="PVTI01000029">
    <property type="protein sequence ID" value="PRY52950.1"/>
    <property type="molecule type" value="Genomic_DNA"/>
</dbReference>
<evidence type="ECO:0000313" key="2">
    <source>
        <dbReference type="EMBL" id="PRY52950.1"/>
    </source>
</evidence>
<name>A0A2T0U4W9_9MICO</name>